<protein>
    <submittedName>
        <fullName evidence="2">Uncharacterized protein</fullName>
    </submittedName>
</protein>
<reference evidence="2 3" key="1">
    <citation type="submission" date="2020-03" db="EMBL/GenBank/DDBJ databases">
        <title>Screen low temperature-resistant strains for efficient degradation of petroleum hydrocarbons under the low temperature.</title>
        <authorList>
            <person name="Wang Y."/>
            <person name="Chen J."/>
        </authorList>
    </citation>
    <scope>NUCLEOTIDE SEQUENCE [LARGE SCALE GENOMIC DNA]</scope>
    <source>
        <strain evidence="2 3">KB1</strain>
    </source>
</reference>
<dbReference type="AlphaFoldDB" id="A0A6G9CV88"/>
<accession>A0A6G9CV88</accession>
<evidence type="ECO:0000256" key="1">
    <source>
        <dbReference type="SAM" id="MobiDB-lite"/>
    </source>
</evidence>
<name>A0A6G9CV88_RHOER</name>
<evidence type="ECO:0000313" key="2">
    <source>
        <dbReference type="EMBL" id="QIP40740.1"/>
    </source>
</evidence>
<feature type="region of interest" description="Disordered" evidence="1">
    <location>
        <begin position="1"/>
        <end position="35"/>
    </location>
</feature>
<organism evidence="2 3">
    <name type="scientific">Rhodococcus erythropolis</name>
    <name type="common">Arthrobacter picolinophilus</name>
    <dbReference type="NCBI Taxonomy" id="1833"/>
    <lineage>
        <taxon>Bacteria</taxon>
        <taxon>Bacillati</taxon>
        <taxon>Actinomycetota</taxon>
        <taxon>Actinomycetes</taxon>
        <taxon>Mycobacteriales</taxon>
        <taxon>Nocardiaceae</taxon>
        <taxon>Rhodococcus</taxon>
        <taxon>Rhodococcus erythropolis group</taxon>
    </lineage>
</organism>
<evidence type="ECO:0000313" key="3">
    <source>
        <dbReference type="Proteomes" id="UP000502345"/>
    </source>
</evidence>
<dbReference type="Proteomes" id="UP000502345">
    <property type="component" value="Chromosome"/>
</dbReference>
<gene>
    <name evidence="2" type="ORF">G9444_3496</name>
</gene>
<feature type="compositionally biased region" description="Polar residues" evidence="1">
    <location>
        <begin position="1"/>
        <end position="10"/>
    </location>
</feature>
<proteinExistence type="predicted"/>
<dbReference type="EMBL" id="CP050124">
    <property type="protein sequence ID" value="QIP40740.1"/>
    <property type="molecule type" value="Genomic_DNA"/>
</dbReference>
<sequence length="73" mass="7073">MPGATASSQRPFDADSPVATSVPEESSARTVTPSRRVPPLLRLPLTGTALSGTGAVGVADAVGVGGVGEVVGS</sequence>